<dbReference type="SUPFAM" id="SSF109604">
    <property type="entry name" value="HD-domain/PDEase-like"/>
    <property type="match status" value="1"/>
</dbReference>
<accession>A0A2P5GIY1</accession>
<dbReference type="PANTHER" id="PTHR47545:SF1">
    <property type="entry name" value="MULTIFUNCTIONAL CCA PROTEIN"/>
    <property type="match status" value="1"/>
</dbReference>
<dbReference type="AlphaFoldDB" id="A0A2P5GIY1"/>
<dbReference type="Pfam" id="PF01966">
    <property type="entry name" value="HD"/>
    <property type="match status" value="1"/>
</dbReference>
<evidence type="ECO:0000259" key="2">
    <source>
        <dbReference type="Pfam" id="PF01966"/>
    </source>
</evidence>
<evidence type="ECO:0000313" key="3">
    <source>
        <dbReference type="EMBL" id="POP41177.1"/>
    </source>
</evidence>
<dbReference type="GO" id="GO:0000166">
    <property type="term" value="F:nucleotide binding"/>
    <property type="evidence" value="ECO:0007669"/>
    <property type="project" value="UniProtKB-KW"/>
</dbReference>
<dbReference type="Gene3D" id="1.10.3090.10">
    <property type="entry name" value="cca-adding enzyme, domain 2"/>
    <property type="match status" value="1"/>
</dbReference>
<dbReference type="RefSeq" id="WP_103678457.1">
    <property type="nucleotide sequence ID" value="NZ_PQGD01000025.1"/>
</dbReference>
<dbReference type="OrthoDB" id="9805698at2"/>
<dbReference type="InterPro" id="IPR003607">
    <property type="entry name" value="HD/PDEase_dom"/>
</dbReference>
<reference evidence="5 6" key="1">
    <citation type="submission" date="2018-01" db="EMBL/GenBank/DDBJ databases">
        <title>Superficieibacter electus gen. nov., sp. nov., an extended-spectrum beta-lactamase possessing member of the Enterobacteriaceae family, isolated from intensive care unit surfaces.</title>
        <authorList>
            <person name="Potter R.F."/>
            <person name="D'Souza A.W."/>
        </authorList>
    </citation>
    <scope>NUCLEOTIDE SEQUENCE [LARGE SCALE GENOMIC DNA]</scope>
    <source>
        <strain evidence="4 6">BP-1</strain>
        <strain evidence="3 5">BP-2</strain>
    </source>
</reference>
<dbReference type="InterPro" id="IPR050124">
    <property type="entry name" value="tRNA_CCA-adding_enzyme"/>
</dbReference>
<dbReference type="Pfam" id="PF13671">
    <property type="entry name" value="AAA_33"/>
    <property type="match status" value="1"/>
</dbReference>
<evidence type="ECO:0000313" key="5">
    <source>
        <dbReference type="Proteomes" id="UP000237073"/>
    </source>
</evidence>
<evidence type="ECO:0000313" key="4">
    <source>
        <dbReference type="EMBL" id="POP43330.1"/>
    </source>
</evidence>
<dbReference type="EMBL" id="PQGE01000029">
    <property type="protein sequence ID" value="POP41177.1"/>
    <property type="molecule type" value="Genomic_DNA"/>
</dbReference>
<dbReference type="CDD" id="cd00077">
    <property type="entry name" value="HDc"/>
    <property type="match status" value="1"/>
</dbReference>
<evidence type="ECO:0000256" key="1">
    <source>
        <dbReference type="ARBA" id="ARBA00022741"/>
    </source>
</evidence>
<dbReference type="Proteomes" id="UP000237073">
    <property type="component" value="Unassembled WGS sequence"/>
</dbReference>
<keyword evidence="1" id="KW-0547">Nucleotide-binding</keyword>
<feature type="domain" description="HD" evidence="2">
    <location>
        <begin position="40"/>
        <end position="133"/>
    </location>
</feature>
<dbReference type="PANTHER" id="PTHR47545">
    <property type="entry name" value="MULTIFUNCTIONAL CCA PROTEIN"/>
    <property type="match status" value="1"/>
</dbReference>
<dbReference type="InterPro" id="IPR006674">
    <property type="entry name" value="HD_domain"/>
</dbReference>
<dbReference type="Proteomes" id="UP000247005">
    <property type="component" value="Unassembled WGS sequence"/>
</dbReference>
<dbReference type="EMBL" id="PQGD01000025">
    <property type="protein sequence ID" value="POP43330.1"/>
    <property type="molecule type" value="Genomic_DNA"/>
</dbReference>
<name>A0A2P5GIY1_9ENTR</name>
<evidence type="ECO:0000313" key="6">
    <source>
        <dbReference type="Proteomes" id="UP000247005"/>
    </source>
</evidence>
<protein>
    <submittedName>
        <fullName evidence="4">Poly(A) polymerase</fullName>
    </submittedName>
</protein>
<organism evidence="4 6">
    <name type="scientific">Superficieibacter electus</name>
    <dbReference type="NCBI Taxonomy" id="2022662"/>
    <lineage>
        <taxon>Bacteria</taxon>
        <taxon>Pseudomonadati</taxon>
        <taxon>Pseudomonadota</taxon>
        <taxon>Gammaproteobacteria</taxon>
        <taxon>Enterobacterales</taxon>
        <taxon>Enterobacteriaceae</taxon>
        <taxon>Superficieibacter</taxon>
    </lineage>
</organism>
<keyword evidence="5" id="KW-1185">Reference proteome</keyword>
<dbReference type="Gene3D" id="3.40.50.300">
    <property type="entry name" value="P-loop containing nucleotide triphosphate hydrolases"/>
    <property type="match status" value="1"/>
</dbReference>
<proteinExistence type="predicted"/>
<comment type="caution">
    <text evidence="4">The sequence shown here is derived from an EMBL/GenBank/DDBJ whole genome shotgun (WGS) entry which is preliminary data.</text>
</comment>
<dbReference type="InterPro" id="IPR027417">
    <property type="entry name" value="P-loop_NTPase"/>
</dbReference>
<sequence>MIWTMTQTKTWSALRQQFTWVEEMHAVPQDALHHAEGDVGIHTAMVLDALHAQADYQALEPQPQALVWAAALLHDVEKRSTTRTDEQGRISSPGHARKGELTARQILYRDIPAPFALREQIASLVRLHGLPLWLLERPAPERLLLSAALRVDTRLLAMLARADVEGRICADKNAILDRIALFELFCQEQQCWGQARAFPSPASRWHYLTHPGSAPGFEPWIAQPFEVILLSALPGMGKDRYIAAHCHGMPVISLDDIRRRLGVSPENRAATGHIVQQAKEEARVLLRQKTPFVWNATNITSQLRSQLVSLFTAYGAQVKIVYLEVPYQQWKQQNANRQHAVPEAVLQRMLTKLEVPQPDEAQQVEYHVEDG</sequence>
<dbReference type="SUPFAM" id="SSF52540">
    <property type="entry name" value="P-loop containing nucleoside triphosphate hydrolases"/>
    <property type="match status" value="1"/>
</dbReference>
<gene>
    <name evidence="4" type="ORF">CHU32_23465</name>
    <name evidence="3" type="ORF">CHU33_23695</name>
</gene>